<dbReference type="EMBL" id="FCOI02000002">
    <property type="protein sequence ID" value="SAK43843.1"/>
    <property type="molecule type" value="Genomic_DNA"/>
</dbReference>
<dbReference type="InterPro" id="IPR002168">
    <property type="entry name" value="Lipase_GDXG_HIS_AS"/>
</dbReference>
<protein>
    <submittedName>
        <fullName evidence="4">Esterase/lipase</fullName>
    </submittedName>
</protein>
<keyword evidence="5" id="KW-1185">Reference proteome</keyword>
<keyword evidence="2" id="KW-0378">Hydrolase</keyword>
<dbReference type="AlphaFoldDB" id="A0A157ZED8"/>
<dbReference type="Proteomes" id="UP000054624">
    <property type="component" value="Unassembled WGS sequence"/>
</dbReference>
<dbReference type="RefSeq" id="WP_061158595.1">
    <property type="nucleotide sequence ID" value="NZ_FCOI02000002.1"/>
</dbReference>
<gene>
    <name evidence="4" type="ORF">AWB76_00552</name>
</gene>
<dbReference type="InterPro" id="IPR013094">
    <property type="entry name" value="AB_hydrolase_3"/>
</dbReference>
<dbReference type="Gene3D" id="3.40.50.1820">
    <property type="entry name" value="alpha/beta hydrolase"/>
    <property type="match status" value="1"/>
</dbReference>
<dbReference type="OrthoDB" id="9794445at2"/>
<organism evidence="4 5">
    <name type="scientific">Caballeronia temeraria</name>
    <dbReference type="NCBI Taxonomy" id="1777137"/>
    <lineage>
        <taxon>Bacteria</taxon>
        <taxon>Pseudomonadati</taxon>
        <taxon>Pseudomonadota</taxon>
        <taxon>Betaproteobacteria</taxon>
        <taxon>Burkholderiales</taxon>
        <taxon>Burkholderiaceae</taxon>
        <taxon>Caballeronia</taxon>
    </lineage>
</organism>
<evidence type="ECO:0000259" key="3">
    <source>
        <dbReference type="Pfam" id="PF07859"/>
    </source>
</evidence>
<dbReference type="InterPro" id="IPR029058">
    <property type="entry name" value="AB_hydrolase_fold"/>
</dbReference>
<evidence type="ECO:0000256" key="1">
    <source>
        <dbReference type="ARBA" id="ARBA00010515"/>
    </source>
</evidence>
<name>A0A157ZED8_9BURK</name>
<evidence type="ECO:0000313" key="5">
    <source>
        <dbReference type="Proteomes" id="UP000054624"/>
    </source>
</evidence>
<dbReference type="PANTHER" id="PTHR48081">
    <property type="entry name" value="AB HYDROLASE SUPERFAMILY PROTEIN C4A8.06C"/>
    <property type="match status" value="1"/>
</dbReference>
<dbReference type="Pfam" id="PF07859">
    <property type="entry name" value="Abhydrolase_3"/>
    <property type="match status" value="1"/>
</dbReference>
<dbReference type="STRING" id="1777137.AWB76_00552"/>
<comment type="similarity">
    <text evidence="1">Belongs to the 'GDXG' lipolytic enzyme family.</text>
</comment>
<dbReference type="PROSITE" id="PS01173">
    <property type="entry name" value="LIPASE_GDXG_HIS"/>
    <property type="match status" value="1"/>
</dbReference>
<sequence>MTIDAALLRYYRAVDDTFPALPPGADAQAVRERFSKVAQAYAKERDEAVTAENVQIKLDGRTLGARIYKPKAARAPLPLIVYFHGGGWVVGDLETHDGLVARLARDSQCAVASVDYRLAPEHPFPAPCDDALDAVIWLAEHRSRMGFATDRLAVGGDSAGAHLAVVAARGANERVAGIVGLQVLLYPVMRRQFESPSCIANANGPGLTNEEMKWYWTQFLSGETPLEHDVRAFPLSEPFERTPAPAIVVAAAYDPLYDDAIELKRFLEANGGRVEMIDARDMTHGFGRMHAQSDAALGWLRTIGERTGELLRAAR</sequence>
<dbReference type="SUPFAM" id="SSF53474">
    <property type="entry name" value="alpha/beta-Hydrolases"/>
    <property type="match status" value="1"/>
</dbReference>
<evidence type="ECO:0000313" key="4">
    <source>
        <dbReference type="EMBL" id="SAK43843.1"/>
    </source>
</evidence>
<feature type="domain" description="Alpha/beta hydrolase fold-3" evidence="3">
    <location>
        <begin position="80"/>
        <end position="286"/>
    </location>
</feature>
<accession>A0A157ZED8</accession>
<dbReference type="InterPro" id="IPR050300">
    <property type="entry name" value="GDXG_lipolytic_enzyme"/>
</dbReference>
<dbReference type="GO" id="GO:0016787">
    <property type="term" value="F:hydrolase activity"/>
    <property type="evidence" value="ECO:0007669"/>
    <property type="project" value="UniProtKB-KW"/>
</dbReference>
<dbReference type="PANTHER" id="PTHR48081:SF8">
    <property type="entry name" value="ALPHA_BETA HYDROLASE FOLD-3 DOMAIN-CONTAINING PROTEIN-RELATED"/>
    <property type="match status" value="1"/>
</dbReference>
<proteinExistence type="inferred from homology"/>
<evidence type="ECO:0000256" key="2">
    <source>
        <dbReference type="ARBA" id="ARBA00022801"/>
    </source>
</evidence>
<reference evidence="5" key="1">
    <citation type="submission" date="2016-01" db="EMBL/GenBank/DDBJ databases">
        <authorList>
            <person name="Peeters Charlotte."/>
        </authorList>
    </citation>
    <scope>NUCLEOTIDE SEQUENCE [LARGE SCALE GENOMIC DNA]</scope>
</reference>